<dbReference type="KEGG" id="aaf:AURANDRAFT_61651"/>
<accession>F0Y0V6</accession>
<sequence>MRHASLLRLVALVATVAPTRSGSSTASGDQWDAAAERAYARLDAQGDVPTVLRHRPAIARRGDGVVYAVGGSSDFVAQEVLPCVRYLLRLGARTRYALFYERHLLTALEPGDAADVRRLFDVLTAYEDVELPALRGAFKGDVRLRVKSVKAHAFLFAPFERFVYLDFDSRPCRPDFAARLLGDLAKSGVDAVLHDQWTSQRFMPVDKHYRVEHNSAVAAFDATSPRTAAALGWFQGRTRERNSQLQRLISRPFSTRWFVAAFAELRLRRDQPALMVGLRLARERMGFGHVDVDNGTFCRANNSAVVSCDAGCRIVHKPMKYDPGNLVVAVGARGTGNVALRRALAHLKLVNRDPACDGDGAAPETCKVLVGLRWSRAYAAIAAKYPRAKFVLTTSTDPCPDEAAHNARVRAALPAHAVFDLDLAAAREPDWRRFCAFVEAWSSCKTRDLAKTAASWLRARAPTKAC</sequence>
<organism evidence="3">
    <name type="scientific">Aureococcus anophagefferens</name>
    <name type="common">Harmful bloom alga</name>
    <dbReference type="NCBI Taxonomy" id="44056"/>
    <lineage>
        <taxon>Eukaryota</taxon>
        <taxon>Sar</taxon>
        <taxon>Stramenopiles</taxon>
        <taxon>Ochrophyta</taxon>
        <taxon>Pelagophyceae</taxon>
        <taxon>Pelagomonadales</taxon>
        <taxon>Pelagomonadaceae</taxon>
        <taxon>Aureococcus</taxon>
    </lineage>
</organism>
<name>F0Y0V6_AURAN</name>
<evidence type="ECO:0000256" key="1">
    <source>
        <dbReference type="SAM" id="SignalP"/>
    </source>
</evidence>
<dbReference type="InParanoid" id="F0Y0V6"/>
<evidence type="ECO:0000313" key="3">
    <source>
        <dbReference type="Proteomes" id="UP000002729"/>
    </source>
</evidence>
<evidence type="ECO:0008006" key="4">
    <source>
        <dbReference type="Google" id="ProtNLM"/>
    </source>
</evidence>
<dbReference type="RefSeq" id="XP_009033665.1">
    <property type="nucleotide sequence ID" value="XM_009035417.1"/>
</dbReference>
<evidence type="ECO:0000313" key="2">
    <source>
        <dbReference type="EMBL" id="EGB11280.1"/>
    </source>
</evidence>
<dbReference type="GeneID" id="20223564"/>
<feature type="chain" id="PRO_5003264334" description="Nucleotide-diphospho-sugar transferase domain-containing protein" evidence="1">
    <location>
        <begin position="22"/>
        <end position="466"/>
    </location>
</feature>
<protein>
    <recommendedName>
        <fullName evidence="4">Nucleotide-diphospho-sugar transferase domain-containing protein</fullName>
    </recommendedName>
</protein>
<dbReference type="Proteomes" id="UP000002729">
    <property type="component" value="Unassembled WGS sequence"/>
</dbReference>
<feature type="signal peptide" evidence="1">
    <location>
        <begin position="1"/>
        <end position="21"/>
    </location>
</feature>
<keyword evidence="1" id="KW-0732">Signal</keyword>
<reference evidence="2 3" key="1">
    <citation type="journal article" date="2011" name="Proc. Natl. Acad. Sci. U.S.A.">
        <title>Niche of harmful alga Aureococcus anophagefferens revealed through ecogenomics.</title>
        <authorList>
            <person name="Gobler C.J."/>
            <person name="Berry D.L."/>
            <person name="Dyhrman S.T."/>
            <person name="Wilhelm S.W."/>
            <person name="Salamov A."/>
            <person name="Lobanov A.V."/>
            <person name="Zhang Y."/>
            <person name="Collier J.L."/>
            <person name="Wurch L.L."/>
            <person name="Kustka A.B."/>
            <person name="Dill B.D."/>
            <person name="Shah M."/>
            <person name="VerBerkmoes N.C."/>
            <person name="Kuo A."/>
            <person name="Terry A."/>
            <person name="Pangilinan J."/>
            <person name="Lindquist E.A."/>
            <person name="Lucas S."/>
            <person name="Paulsen I.T."/>
            <person name="Hattenrath-Lehmann T.K."/>
            <person name="Talmage S.C."/>
            <person name="Walker E.A."/>
            <person name="Koch F."/>
            <person name="Burson A.M."/>
            <person name="Marcoval M.A."/>
            <person name="Tang Y.Z."/>
            <person name="Lecleir G.R."/>
            <person name="Coyne K.J."/>
            <person name="Berg G.M."/>
            <person name="Bertrand E.M."/>
            <person name="Saito M.A."/>
            <person name="Gladyshev V.N."/>
            <person name="Grigoriev I.V."/>
        </authorList>
    </citation>
    <scope>NUCLEOTIDE SEQUENCE [LARGE SCALE GENOMIC DNA]</scope>
    <source>
        <strain evidence="3">CCMP 1984</strain>
    </source>
</reference>
<dbReference type="OrthoDB" id="203497at2759"/>
<dbReference type="AlphaFoldDB" id="F0Y0V6"/>
<gene>
    <name evidence="2" type="ORF">AURANDRAFT_61651</name>
</gene>
<dbReference type="EMBL" id="GL833122">
    <property type="protein sequence ID" value="EGB11280.1"/>
    <property type="molecule type" value="Genomic_DNA"/>
</dbReference>
<keyword evidence="3" id="KW-1185">Reference proteome</keyword>
<proteinExistence type="predicted"/>